<dbReference type="STRING" id="732.ADJ80_07030"/>
<dbReference type="CDD" id="cd03443">
    <property type="entry name" value="PaaI_thioesterase"/>
    <property type="match status" value="1"/>
</dbReference>
<dbReference type="EMBL" id="UFSP01000001">
    <property type="protein sequence ID" value="SSY95095.1"/>
    <property type="molecule type" value="Genomic_DNA"/>
</dbReference>
<dbReference type="EC" id="3.1.2.-" evidence="4"/>
<protein>
    <submittedName>
        <fullName evidence="4">Esterase HI_1161</fullName>
        <ecNumber evidence="4">3.1.2.-</ecNumber>
    </submittedName>
</protein>
<evidence type="ECO:0000313" key="5">
    <source>
        <dbReference type="Proteomes" id="UP000253728"/>
    </source>
</evidence>
<dbReference type="AlphaFoldDB" id="A0A336N4U6"/>
<dbReference type="NCBIfam" id="TIGR00369">
    <property type="entry name" value="unchar_dom_1"/>
    <property type="match status" value="1"/>
</dbReference>
<dbReference type="InterPro" id="IPR003736">
    <property type="entry name" value="PAAI_dom"/>
</dbReference>
<dbReference type="SUPFAM" id="SSF54637">
    <property type="entry name" value="Thioesterase/thiol ester dehydrase-isomerase"/>
    <property type="match status" value="1"/>
</dbReference>
<gene>
    <name evidence="4" type="ORF">NCTC5908_01185</name>
</gene>
<dbReference type="Gene3D" id="3.10.129.10">
    <property type="entry name" value="Hotdog Thioesterase"/>
    <property type="match status" value="1"/>
</dbReference>
<feature type="domain" description="Thioesterase" evidence="3">
    <location>
        <begin position="55"/>
        <end position="132"/>
    </location>
</feature>
<dbReference type="Proteomes" id="UP000253728">
    <property type="component" value="Unassembled WGS sequence"/>
</dbReference>
<dbReference type="PANTHER" id="PTHR43240">
    <property type="entry name" value="1,4-DIHYDROXY-2-NAPHTHOYL-COA THIOESTERASE 1"/>
    <property type="match status" value="1"/>
</dbReference>
<name>A0A336N4U6_AGGAP</name>
<evidence type="ECO:0000256" key="2">
    <source>
        <dbReference type="ARBA" id="ARBA00022801"/>
    </source>
</evidence>
<dbReference type="GO" id="GO:0005829">
    <property type="term" value="C:cytosol"/>
    <property type="evidence" value="ECO:0007669"/>
    <property type="project" value="TreeGrafter"/>
</dbReference>
<dbReference type="GO" id="GO:0061522">
    <property type="term" value="F:1,4-dihydroxy-2-naphthoyl-CoA thioesterase activity"/>
    <property type="evidence" value="ECO:0007669"/>
    <property type="project" value="TreeGrafter"/>
</dbReference>
<reference evidence="4 5" key="1">
    <citation type="submission" date="2018-06" db="EMBL/GenBank/DDBJ databases">
        <authorList>
            <consortium name="Pathogen Informatics"/>
            <person name="Doyle S."/>
        </authorList>
    </citation>
    <scope>NUCLEOTIDE SEQUENCE [LARGE SCALE GENOMIC DNA]</scope>
    <source>
        <strain evidence="4 5">NCTC5908</strain>
    </source>
</reference>
<evidence type="ECO:0000259" key="3">
    <source>
        <dbReference type="Pfam" id="PF03061"/>
    </source>
</evidence>
<evidence type="ECO:0000256" key="1">
    <source>
        <dbReference type="ARBA" id="ARBA00008324"/>
    </source>
</evidence>
<dbReference type="InterPro" id="IPR029069">
    <property type="entry name" value="HotDog_dom_sf"/>
</dbReference>
<dbReference type="Pfam" id="PF03061">
    <property type="entry name" value="4HBT"/>
    <property type="match status" value="1"/>
</dbReference>
<dbReference type="InterPro" id="IPR006683">
    <property type="entry name" value="Thioestr_dom"/>
</dbReference>
<keyword evidence="2 4" id="KW-0378">Hydrolase</keyword>
<dbReference type="PANTHER" id="PTHR43240:SF5">
    <property type="entry name" value="1,4-DIHYDROXY-2-NAPHTHOYL-COA THIOESTERASE 1"/>
    <property type="match status" value="1"/>
</dbReference>
<sequence>MDVHYDDMEKNLTLKQLNDFCKNCTVAHLGIEFIAQGDDWLEARMPVDQRTTQPMGLLHGGISAALAETVASTAGFCCVAENQAVVGIEINANHLRAVRQGNVYAKATPIRLGKILQVWQIDIRDEQDKLCCVSRLTLSVIAHD</sequence>
<accession>A0A336N4U6</accession>
<evidence type="ECO:0000313" key="4">
    <source>
        <dbReference type="EMBL" id="SSY95095.1"/>
    </source>
</evidence>
<organism evidence="4 5">
    <name type="scientific">Aggregatibacter aphrophilus</name>
    <name type="common">Haemophilus aphrophilus</name>
    <dbReference type="NCBI Taxonomy" id="732"/>
    <lineage>
        <taxon>Bacteria</taxon>
        <taxon>Pseudomonadati</taxon>
        <taxon>Pseudomonadota</taxon>
        <taxon>Gammaproteobacteria</taxon>
        <taxon>Pasteurellales</taxon>
        <taxon>Pasteurellaceae</taxon>
        <taxon>Aggregatibacter</taxon>
    </lineage>
</organism>
<comment type="similarity">
    <text evidence="1">Belongs to the thioesterase PaaI family.</text>
</comment>
<proteinExistence type="inferred from homology"/>